<reference evidence="2 3" key="1">
    <citation type="journal article" date="2018" name="Front. Plant Sci.">
        <title>Red Clover (Trifolium pratense) and Zigzag Clover (T. medium) - A Picture of Genomic Similarities and Differences.</title>
        <authorList>
            <person name="Dluhosova J."/>
            <person name="Istvanek J."/>
            <person name="Nedelnik J."/>
            <person name="Repkova J."/>
        </authorList>
    </citation>
    <scope>NUCLEOTIDE SEQUENCE [LARGE SCALE GENOMIC DNA]</scope>
    <source>
        <strain evidence="3">cv. 10/8</strain>
        <tissue evidence="2">Leaf</tissue>
    </source>
</reference>
<sequence length="88" mass="9150">MLDKNVYSPSSKGDVNTAGHMQSDAGAGKCSEGGVPLDPYSDAGTDFSLLVIQSDTNGHEGTSKEISMSITPTMEVHNKDVCSSVNIS</sequence>
<dbReference type="AlphaFoldDB" id="A0A392Q3L4"/>
<feature type="non-terminal residue" evidence="2">
    <location>
        <position position="88"/>
    </location>
</feature>
<dbReference type="EMBL" id="LXQA010111406">
    <property type="protein sequence ID" value="MCI18694.1"/>
    <property type="molecule type" value="Genomic_DNA"/>
</dbReference>
<keyword evidence="3" id="KW-1185">Reference proteome</keyword>
<proteinExistence type="predicted"/>
<name>A0A392Q3L4_9FABA</name>
<evidence type="ECO:0000313" key="3">
    <source>
        <dbReference type="Proteomes" id="UP000265520"/>
    </source>
</evidence>
<evidence type="ECO:0000256" key="1">
    <source>
        <dbReference type="SAM" id="MobiDB-lite"/>
    </source>
</evidence>
<organism evidence="2 3">
    <name type="scientific">Trifolium medium</name>
    <dbReference type="NCBI Taxonomy" id="97028"/>
    <lineage>
        <taxon>Eukaryota</taxon>
        <taxon>Viridiplantae</taxon>
        <taxon>Streptophyta</taxon>
        <taxon>Embryophyta</taxon>
        <taxon>Tracheophyta</taxon>
        <taxon>Spermatophyta</taxon>
        <taxon>Magnoliopsida</taxon>
        <taxon>eudicotyledons</taxon>
        <taxon>Gunneridae</taxon>
        <taxon>Pentapetalae</taxon>
        <taxon>rosids</taxon>
        <taxon>fabids</taxon>
        <taxon>Fabales</taxon>
        <taxon>Fabaceae</taxon>
        <taxon>Papilionoideae</taxon>
        <taxon>50 kb inversion clade</taxon>
        <taxon>NPAAA clade</taxon>
        <taxon>Hologalegina</taxon>
        <taxon>IRL clade</taxon>
        <taxon>Trifolieae</taxon>
        <taxon>Trifolium</taxon>
    </lineage>
</organism>
<dbReference type="Proteomes" id="UP000265520">
    <property type="component" value="Unassembled WGS sequence"/>
</dbReference>
<comment type="caution">
    <text evidence="2">The sequence shown here is derived from an EMBL/GenBank/DDBJ whole genome shotgun (WGS) entry which is preliminary data.</text>
</comment>
<feature type="region of interest" description="Disordered" evidence="1">
    <location>
        <begin position="1"/>
        <end position="37"/>
    </location>
</feature>
<accession>A0A392Q3L4</accession>
<protein>
    <submittedName>
        <fullName evidence="2">Zinc finger CCCH domain-containing protein 15-like</fullName>
    </submittedName>
</protein>
<evidence type="ECO:0000313" key="2">
    <source>
        <dbReference type="EMBL" id="MCI18694.1"/>
    </source>
</evidence>